<feature type="domain" description="Major facilitator superfamily (MFS) profile" evidence="4">
    <location>
        <begin position="724"/>
        <end position="1143"/>
    </location>
</feature>
<evidence type="ECO:0000256" key="3">
    <source>
        <dbReference type="SAM" id="Phobius"/>
    </source>
</evidence>
<reference evidence="5" key="1">
    <citation type="journal article" date="2021" name="Mol. Plant Microbe Interact.">
        <title>Complete Genome Sequence of the Plant-Pathogenic Fungus Colletotrichum lupini.</title>
        <authorList>
            <person name="Baroncelli R."/>
            <person name="Pensec F."/>
            <person name="Da Lio D."/>
            <person name="Boufleur T."/>
            <person name="Vicente I."/>
            <person name="Sarrocco S."/>
            <person name="Picot A."/>
            <person name="Baraldi E."/>
            <person name="Sukno S."/>
            <person name="Thon M."/>
            <person name="Le Floch G."/>
        </authorList>
    </citation>
    <scope>NUCLEOTIDE SEQUENCE</scope>
    <source>
        <strain evidence="5">IMI 504893</strain>
    </source>
</reference>
<gene>
    <name evidence="5" type="ORF">CLUP02_04991</name>
</gene>
<feature type="transmembrane region" description="Helical" evidence="3">
    <location>
        <begin position="961"/>
        <end position="980"/>
    </location>
</feature>
<feature type="transmembrane region" description="Helical" evidence="3">
    <location>
        <begin position="760"/>
        <end position="778"/>
    </location>
</feature>
<sequence length="1173" mass="127300">MHHLEGPWAAADSTRRPPYNSEASDLSRDDRRPLIHVQSTDSAETRIEPVESGQTQRPKSSVTAETGAAHVTGAPHGSYNKLSNTDWDSAESPRHGGWDYTPGRTDTKSHLSHRESGLTPSAPKQPWSTSLKGWLPELIWSIISIASVAALAGVLSRFDGQRLPEWPLGLTLNTLIAFLATLARAAFVIPVSESLSQLKWLWYRKERPLKDFQDFDSASRGPWGSIQLLKTTKGWSPSLIATIVMITAIFTSTLTQSAVTYPVRLARVDGDATVPRSTSYFFSTSNTFSSLQQENYVQQSIFEGLSYDHTQEFPLSPARCPTSECQWETYSSLSICAKFWNVTESLNVTTKETPTGTPRVRASLLNGVSADLSGNYFGLINLQGTRKPIASDVNPEAALFNFTVIYSLRDGVEGTVGATEAVLYLCAKTYNLSFNGNIESRKVVEITSDVEQGSITFPSGQVRDDLPAIRDPLNPDGENFPYGGTGFGAMQDSLRNALNGSYSDLSNVPSALGLAPARYLAAIQYGAKTLEAQGRANVSQEVVINEAVANITNNVARSLSNRITNDTTIASGQALALETFVQVRWPWLAFISCQAVLSIMLLALAIVQTKAAGIGVVKSSTLQAMVAINSKDKQALEIGLAQGHHQEEVDDVVKRGPGIAWSLGMTRFMNTYAVPSHVHSSNFYSPNIMSQIGTVETTFAMSRQLLHRGLAETGLLALGRSHPDIKLLCLQRFVRMFAYGATTLQLVAYFELLGLSATRIGLFMAFTLVGDVCISLVLTSIADGVGRKAVLAAGAALMAVSGVVFAMCSGFWVLLAAAVVGVISPSGAEIGPFRAVEESIVAHLTTAEDRSDVYAWYSLMGAAGTAFGAMTSGWTAHYLTTSAGWGLEHAYRVVFYGYAVLGVFKFFLALLLSRDIEAEREEAGASAEETTPILGERSAEREFEVKTWRSKIVPRIERESMPVVATLCFFFALDSFASSLTTQSWIAFFFRWKFNVDDGTLGSLFFTTSLLAAATTLVASSIAKRIGNLNAMVFTHLPSTIFTALIPLPRDATTAIVFLIFRALTHSMDVAPRAAFLAGVILPKERTTVLGLINVLKTCTSSVGPVGVGILVDKNLFWVAFVGAGCLKVVYDLGMLVSFRKHERELRNGAAGRAITIVLDHDKLVTKNLKKMW</sequence>
<dbReference type="Pfam" id="PF07690">
    <property type="entry name" value="MFS_1"/>
    <property type="match status" value="1"/>
</dbReference>
<keyword evidence="6" id="KW-1185">Reference proteome</keyword>
<feature type="compositionally biased region" description="Basic and acidic residues" evidence="2">
    <location>
        <begin position="105"/>
        <end position="116"/>
    </location>
</feature>
<keyword evidence="3" id="KW-0812">Transmembrane</keyword>
<feature type="transmembrane region" description="Helical" evidence="3">
    <location>
        <begin position="1089"/>
        <end position="1110"/>
    </location>
</feature>
<dbReference type="InterPro" id="IPR021514">
    <property type="entry name" value="DUF3176"/>
</dbReference>
<evidence type="ECO:0000256" key="2">
    <source>
        <dbReference type="SAM" id="MobiDB-lite"/>
    </source>
</evidence>
<dbReference type="InterPro" id="IPR011701">
    <property type="entry name" value="MFS"/>
</dbReference>
<evidence type="ECO:0000313" key="5">
    <source>
        <dbReference type="EMBL" id="UQC79511.1"/>
    </source>
</evidence>
<feature type="transmembrane region" description="Helical" evidence="3">
    <location>
        <begin position="1000"/>
        <end position="1019"/>
    </location>
</feature>
<evidence type="ECO:0000256" key="1">
    <source>
        <dbReference type="ARBA" id="ARBA00004141"/>
    </source>
</evidence>
<keyword evidence="3" id="KW-0472">Membrane</keyword>
<proteinExistence type="predicted"/>
<protein>
    <recommendedName>
        <fullName evidence="4">Major facilitator superfamily (MFS) profile domain-containing protein</fullName>
    </recommendedName>
</protein>
<dbReference type="Gene3D" id="1.20.1250.20">
    <property type="entry name" value="MFS general substrate transporter like domains"/>
    <property type="match status" value="1"/>
</dbReference>
<dbReference type="RefSeq" id="XP_049141143.1">
    <property type="nucleotide sequence ID" value="XM_049284000.1"/>
</dbReference>
<dbReference type="GO" id="GO:0000329">
    <property type="term" value="C:fungal-type vacuole membrane"/>
    <property type="evidence" value="ECO:0007669"/>
    <property type="project" value="TreeGrafter"/>
</dbReference>
<dbReference type="EMBL" id="CP019475">
    <property type="protein sequence ID" value="UQC79511.1"/>
    <property type="molecule type" value="Genomic_DNA"/>
</dbReference>
<dbReference type="PROSITE" id="PS50850">
    <property type="entry name" value="MFS"/>
    <property type="match status" value="1"/>
</dbReference>
<dbReference type="PANTHER" id="PTHR23520:SF5">
    <property type="entry name" value="TRANSPORTER, PUTATIVE (AFU_ORTHOLOGUE AFUA_3G04000)-RELATED"/>
    <property type="match status" value="1"/>
</dbReference>
<name>A0A9Q8SMG2_9PEZI</name>
<feature type="transmembrane region" description="Helical" evidence="3">
    <location>
        <begin position="893"/>
        <end position="912"/>
    </location>
</feature>
<dbReference type="InterPro" id="IPR036259">
    <property type="entry name" value="MFS_trans_sf"/>
</dbReference>
<feature type="transmembrane region" description="Helical" evidence="3">
    <location>
        <begin position="1116"/>
        <end position="1137"/>
    </location>
</feature>
<dbReference type="AlphaFoldDB" id="A0A9Q8SMG2"/>
<dbReference type="KEGG" id="clup:CLUP02_04991"/>
<dbReference type="SUPFAM" id="SSF103473">
    <property type="entry name" value="MFS general substrate transporter"/>
    <property type="match status" value="1"/>
</dbReference>
<dbReference type="InterPro" id="IPR020846">
    <property type="entry name" value="MFS_dom"/>
</dbReference>
<dbReference type="PANTHER" id="PTHR23520">
    <property type="entry name" value="TRANSPORTER, PUTATIVE (AFU_ORTHOLOGUE AFUA_3G04000)-RELATED"/>
    <property type="match status" value="1"/>
</dbReference>
<dbReference type="Pfam" id="PF11374">
    <property type="entry name" value="DUF3176"/>
    <property type="match status" value="1"/>
</dbReference>
<feature type="transmembrane region" description="Helical" evidence="3">
    <location>
        <begin position="736"/>
        <end position="754"/>
    </location>
</feature>
<feature type="transmembrane region" description="Helical" evidence="3">
    <location>
        <begin position="585"/>
        <end position="607"/>
    </location>
</feature>
<feature type="compositionally biased region" description="Polar residues" evidence="2">
    <location>
        <begin position="52"/>
        <end position="64"/>
    </location>
</feature>
<keyword evidence="3" id="KW-1133">Transmembrane helix</keyword>
<evidence type="ECO:0000259" key="4">
    <source>
        <dbReference type="PROSITE" id="PS50850"/>
    </source>
</evidence>
<feature type="region of interest" description="Disordered" evidence="2">
    <location>
        <begin position="1"/>
        <end position="126"/>
    </location>
</feature>
<dbReference type="GeneID" id="73339010"/>
<evidence type="ECO:0000313" key="6">
    <source>
        <dbReference type="Proteomes" id="UP000830671"/>
    </source>
</evidence>
<accession>A0A9Q8SMG2</accession>
<feature type="transmembrane region" description="Helical" evidence="3">
    <location>
        <begin position="790"/>
        <end position="823"/>
    </location>
</feature>
<dbReference type="Proteomes" id="UP000830671">
    <property type="component" value="Chromosome 3"/>
</dbReference>
<comment type="subcellular location">
    <subcellularLocation>
        <location evidence="1">Membrane</location>
        <topology evidence="1">Multi-pass membrane protein</topology>
    </subcellularLocation>
</comment>
<organism evidence="5 6">
    <name type="scientific">Colletotrichum lupini</name>
    <dbReference type="NCBI Taxonomy" id="145971"/>
    <lineage>
        <taxon>Eukaryota</taxon>
        <taxon>Fungi</taxon>
        <taxon>Dikarya</taxon>
        <taxon>Ascomycota</taxon>
        <taxon>Pezizomycotina</taxon>
        <taxon>Sordariomycetes</taxon>
        <taxon>Hypocreomycetidae</taxon>
        <taxon>Glomerellales</taxon>
        <taxon>Glomerellaceae</taxon>
        <taxon>Colletotrichum</taxon>
        <taxon>Colletotrichum acutatum species complex</taxon>
    </lineage>
</organism>
<dbReference type="GO" id="GO:0022857">
    <property type="term" value="F:transmembrane transporter activity"/>
    <property type="evidence" value="ECO:0007669"/>
    <property type="project" value="InterPro"/>
</dbReference>